<dbReference type="UniPathway" id="UPA00124"/>
<dbReference type="SUPFAM" id="SSF51735">
    <property type="entry name" value="NAD(P)-binding Rossmann-fold domains"/>
    <property type="match status" value="1"/>
</dbReference>
<organism evidence="4 5">
    <name type="scientific">Anaerocolumna jejuensis DSM 15929</name>
    <dbReference type="NCBI Taxonomy" id="1121322"/>
    <lineage>
        <taxon>Bacteria</taxon>
        <taxon>Bacillati</taxon>
        <taxon>Bacillota</taxon>
        <taxon>Clostridia</taxon>
        <taxon>Lachnospirales</taxon>
        <taxon>Lachnospiraceae</taxon>
        <taxon>Anaerocolumna</taxon>
    </lineage>
</organism>
<dbReference type="InterPro" id="IPR005913">
    <property type="entry name" value="dTDP_dehydrorham_reduct"/>
</dbReference>
<evidence type="ECO:0000313" key="4">
    <source>
        <dbReference type="EMBL" id="SHL35527.1"/>
    </source>
</evidence>
<gene>
    <name evidence="4" type="ORF">SAMN02745136_04712</name>
</gene>
<name>A0A1M6ZYG0_9FIRM</name>
<dbReference type="PANTHER" id="PTHR10491">
    <property type="entry name" value="DTDP-4-DEHYDRORHAMNOSE REDUCTASE"/>
    <property type="match status" value="1"/>
</dbReference>
<dbReference type="FunFam" id="3.40.50.720:FF:000159">
    <property type="entry name" value="dTDP-4-dehydrorhamnose reductase"/>
    <property type="match status" value="1"/>
</dbReference>
<dbReference type="GO" id="GO:0019305">
    <property type="term" value="P:dTDP-rhamnose biosynthetic process"/>
    <property type="evidence" value="ECO:0007669"/>
    <property type="project" value="UniProtKB-UniPathway"/>
</dbReference>
<keyword evidence="2" id="KW-0521">NADP</keyword>
<dbReference type="Proteomes" id="UP000184386">
    <property type="component" value="Unassembled WGS sequence"/>
</dbReference>
<dbReference type="RefSeq" id="WP_073279500.1">
    <property type="nucleotide sequence ID" value="NZ_FRAC01000030.1"/>
</dbReference>
<dbReference type="STRING" id="1121322.SAMN02745136_04712"/>
<dbReference type="Pfam" id="PF04321">
    <property type="entry name" value="RmlD_sub_bind"/>
    <property type="match status" value="1"/>
</dbReference>
<dbReference type="OrthoDB" id="9803892at2"/>
<dbReference type="GO" id="GO:0008831">
    <property type="term" value="F:dTDP-4-dehydrorhamnose reductase activity"/>
    <property type="evidence" value="ECO:0007669"/>
    <property type="project" value="UniProtKB-EC"/>
</dbReference>
<evidence type="ECO:0000256" key="2">
    <source>
        <dbReference type="RuleBase" id="RU364082"/>
    </source>
</evidence>
<dbReference type="AlphaFoldDB" id="A0A1M6ZYG0"/>
<proteinExistence type="inferred from homology"/>
<reference evidence="4 5" key="1">
    <citation type="submission" date="2016-11" db="EMBL/GenBank/DDBJ databases">
        <authorList>
            <person name="Jaros S."/>
            <person name="Januszkiewicz K."/>
            <person name="Wedrychowicz H."/>
        </authorList>
    </citation>
    <scope>NUCLEOTIDE SEQUENCE [LARGE SCALE GENOMIC DNA]</scope>
    <source>
        <strain evidence="4 5">DSM 15929</strain>
    </source>
</reference>
<evidence type="ECO:0000256" key="1">
    <source>
        <dbReference type="ARBA" id="ARBA00010944"/>
    </source>
</evidence>
<comment type="similarity">
    <text evidence="1 2">Belongs to the dTDP-4-dehydrorhamnose reductase family.</text>
</comment>
<dbReference type="CDD" id="cd05254">
    <property type="entry name" value="dTDP_HR_like_SDR_e"/>
    <property type="match status" value="1"/>
</dbReference>
<dbReference type="EC" id="1.1.1.133" evidence="2"/>
<accession>A0A1M6ZYG0</accession>
<feature type="domain" description="RmlD-like substrate binding" evidence="3">
    <location>
        <begin position="4"/>
        <end position="287"/>
    </location>
</feature>
<evidence type="ECO:0000259" key="3">
    <source>
        <dbReference type="Pfam" id="PF04321"/>
    </source>
</evidence>
<dbReference type="NCBIfam" id="TIGR01214">
    <property type="entry name" value="rmlD"/>
    <property type="match status" value="1"/>
</dbReference>
<dbReference type="Gene3D" id="3.90.25.10">
    <property type="entry name" value="UDP-galactose 4-epimerase, domain 1"/>
    <property type="match status" value="1"/>
</dbReference>
<evidence type="ECO:0000313" key="5">
    <source>
        <dbReference type="Proteomes" id="UP000184386"/>
    </source>
</evidence>
<dbReference type="InterPro" id="IPR036291">
    <property type="entry name" value="NAD(P)-bd_dom_sf"/>
</dbReference>
<dbReference type="PANTHER" id="PTHR10491:SF4">
    <property type="entry name" value="METHIONINE ADENOSYLTRANSFERASE 2 SUBUNIT BETA"/>
    <property type="match status" value="1"/>
</dbReference>
<keyword evidence="2" id="KW-0560">Oxidoreductase</keyword>
<sequence>MERRILITGANGQLGLAINQLLSEREDITLINTCLSESSAYCPIKLDITNPMGVMNLVQELSPQIIINCAAHTQVDLCESDQEKAYTINALGPKYLAEAAKAVEARLIHISTDYVFSGEKTEPYTEEDDTEPQSVYGSTKLAGEEFIKSICDNYQIVRTAWLYGEGKNFVRTMLRLAEEKKDIKVVSDQYGCPTSALELARVLVFLIDKEESGIFHAVCEGVTTWYEFAKEIFRLAEKEVNLSPIPTEEYRVAAKRPAYSVLDTGKLNAMGCHLKHWKDALKEYMDGLAASEL</sequence>
<dbReference type="InterPro" id="IPR029903">
    <property type="entry name" value="RmlD-like-bd"/>
</dbReference>
<dbReference type="GO" id="GO:0005829">
    <property type="term" value="C:cytosol"/>
    <property type="evidence" value="ECO:0007669"/>
    <property type="project" value="TreeGrafter"/>
</dbReference>
<comment type="function">
    <text evidence="2">Catalyzes the reduction of dTDP-6-deoxy-L-lyxo-4-hexulose to yield dTDP-L-rhamnose.</text>
</comment>
<dbReference type="Gene3D" id="3.40.50.720">
    <property type="entry name" value="NAD(P)-binding Rossmann-like Domain"/>
    <property type="match status" value="1"/>
</dbReference>
<protein>
    <recommendedName>
        <fullName evidence="2">dTDP-4-dehydrorhamnose reductase</fullName>
        <ecNumber evidence="2">1.1.1.133</ecNumber>
    </recommendedName>
</protein>
<comment type="pathway">
    <text evidence="2">Carbohydrate biosynthesis; dTDP-L-rhamnose biosynthesis.</text>
</comment>
<dbReference type="EMBL" id="FRAC01000030">
    <property type="protein sequence ID" value="SHL35527.1"/>
    <property type="molecule type" value="Genomic_DNA"/>
</dbReference>
<keyword evidence="5" id="KW-1185">Reference proteome</keyword>